<evidence type="ECO:0000256" key="3">
    <source>
        <dbReference type="ARBA" id="ARBA00022691"/>
    </source>
</evidence>
<dbReference type="InterPro" id="IPR004556">
    <property type="entry name" value="HemK-like"/>
</dbReference>
<proteinExistence type="inferred from homology"/>
<feature type="binding site" evidence="5">
    <location>
        <position position="165"/>
    </location>
    <ligand>
        <name>S-adenosyl-L-methionine</name>
        <dbReference type="ChEBI" id="CHEBI:59789"/>
    </ligand>
</feature>
<dbReference type="InterPro" id="IPR029063">
    <property type="entry name" value="SAM-dependent_MTases_sf"/>
</dbReference>
<comment type="similarity">
    <text evidence="5">Belongs to the protein N5-glutamine methyltransferase family. PrmC subfamily.</text>
</comment>
<comment type="function">
    <text evidence="5">Methylates the class 1 translation termination release factors RF1/PrfA and RF2/PrfB on the glutamine residue of the universally conserved GGQ motif.</text>
</comment>
<feature type="binding site" evidence="5">
    <location>
        <position position="193"/>
    </location>
    <ligand>
        <name>S-adenosyl-L-methionine</name>
        <dbReference type="ChEBI" id="CHEBI:59789"/>
    </ligand>
</feature>
<dbReference type="PANTHER" id="PTHR18895">
    <property type="entry name" value="HEMK METHYLTRANSFERASE"/>
    <property type="match status" value="1"/>
</dbReference>
<dbReference type="PANTHER" id="PTHR18895:SF74">
    <property type="entry name" value="MTRF1L RELEASE FACTOR GLUTAMINE METHYLTRANSFERASE"/>
    <property type="match status" value="1"/>
</dbReference>
<keyword evidence="9" id="KW-1185">Reference proteome</keyword>
<evidence type="ECO:0000313" key="8">
    <source>
        <dbReference type="EMBL" id="MCP3427647.1"/>
    </source>
</evidence>
<dbReference type="EMBL" id="JANATA010000001">
    <property type="protein sequence ID" value="MCP3427647.1"/>
    <property type="molecule type" value="Genomic_DNA"/>
</dbReference>
<dbReference type="InterPro" id="IPR019874">
    <property type="entry name" value="RF_methyltr_PrmC"/>
</dbReference>
<dbReference type="CDD" id="cd02440">
    <property type="entry name" value="AdoMet_MTases"/>
    <property type="match status" value="1"/>
</dbReference>
<feature type="binding site" evidence="5">
    <location>
        <position position="207"/>
    </location>
    <ligand>
        <name>S-adenosyl-L-methionine</name>
        <dbReference type="ChEBI" id="CHEBI:59789"/>
    </ligand>
</feature>
<dbReference type="NCBIfam" id="TIGR03534">
    <property type="entry name" value="RF_mod_PrmC"/>
    <property type="match status" value="1"/>
</dbReference>
<dbReference type="InterPro" id="IPR050320">
    <property type="entry name" value="N5-glutamine_MTase"/>
</dbReference>
<dbReference type="GO" id="GO:0102559">
    <property type="term" value="F:peptide chain release factor N(5)-glutamine methyltransferase activity"/>
    <property type="evidence" value="ECO:0007669"/>
    <property type="project" value="UniProtKB-EC"/>
</dbReference>
<dbReference type="Pfam" id="PF17827">
    <property type="entry name" value="PrmC_N"/>
    <property type="match status" value="1"/>
</dbReference>
<feature type="binding site" evidence="5">
    <location>
        <begin position="142"/>
        <end position="146"/>
    </location>
    <ligand>
        <name>S-adenosyl-L-methionine</name>
        <dbReference type="ChEBI" id="CHEBI:59789"/>
    </ligand>
</feature>
<dbReference type="HAMAP" id="MF_02126">
    <property type="entry name" value="RF_methyltr_PrmC"/>
    <property type="match status" value="1"/>
</dbReference>
<reference evidence="8" key="1">
    <citation type="submission" date="2022-07" db="EMBL/GenBank/DDBJ databases">
        <title>Characterization of the Novel Bacterium Alteromonas immobilis LMIT006 and Alteromonas gregis LMIT007.</title>
        <authorList>
            <person name="Lin X."/>
        </authorList>
    </citation>
    <scope>NUCLEOTIDE SEQUENCE</scope>
    <source>
        <strain evidence="8">LMIT007</strain>
    </source>
</reference>
<dbReference type="InterPro" id="IPR002052">
    <property type="entry name" value="DNA_methylase_N6_adenine_CS"/>
</dbReference>
<dbReference type="FunFam" id="3.40.50.150:FF:000053">
    <property type="entry name" value="Release factor glutamine methyltransferase"/>
    <property type="match status" value="1"/>
</dbReference>
<keyword evidence="1 5" id="KW-0489">Methyltransferase</keyword>
<comment type="caution">
    <text evidence="8">The sequence shown here is derived from an EMBL/GenBank/DDBJ whole genome shotgun (WGS) entry which is preliminary data.</text>
</comment>
<keyword evidence="2 5" id="KW-0808">Transferase</keyword>
<keyword evidence="3 5" id="KW-0949">S-adenosyl-L-methionine</keyword>
<dbReference type="InterPro" id="IPR040758">
    <property type="entry name" value="PrmC_N"/>
</dbReference>
<dbReference type="SUPFAM" id="SSF53335">
    <property type="entry name" value="S-adenosyl-L-methionine-dependent methyltransferases"/>
    <property type="match status" value="1"/>
</dbReference>
<evidence type="ECO:0000256" key="4">
    <source>
        <dbReference type="ARBA" id="ARBA00048391"/>
    </source>
</evidence>
<sequence>MTNIPMAPDAQCPTIGQALEWGTQECEVLKSTHSGAQTQYTDQDAKTDTRILLCAALDVSTAYLFTWSDKQIAADAWQQFQTWINVRKTGQPVAYILGKQAFYDSEFLVAPCTLIPRPETEILVDLALEKHRLAAGPCLDLGTGTGAIGLSIAIAEPTIRVVAVDFVEEAVKLAKSNQERLRVANFEVFQSDWFATVTGKFAVIVSNPPYVEPDSPYLQIGDIVHEPMTALTAVDNGLADIKTIITEAPQYLLKDGWLLLEHGQHQGPAIQTVFAQNNFSHITTICDYAGQPRITYAQYEFI</sequence>
<dbReference type="GO" id="GO:0032259">
    <property type="term" value="P:methylation"/>
    <property type="evidence" value="ECO:0007669"/>
    <property type="project" value="UniProtKB-KW"/>
</dbReference>
<feature type="domain" description="Release factor glutamine methyltransferase N-terminal" evidence="7">
    <location>
        <begin position="43"/>
        <end position="98"/>
    </location>
</feature>
<evidence type="ECO:0000256" key="2">
    <source>
        <dbReference type="ARBA" id="ARBA00022679"/>
    </source>
</evidence>
<dbReference type="Pfam" id="PF05175">
    <property type="entry name" value="MTS"/>
    <property type="match status" value="1"/>
</dbReference>
<feature type="domain" description="Methyltransferase small" evidence="6">
    <location>
        <begin position="121"/>
        <end position="215"/>
    </location>
</feature>
<dbReference type="GO" id="GO:0003676">
    <property type="term" value="F:nucleic acid binding"/>
    <property type="evidence" value="ECO:0007669"/>
    <property type="project" value="InterPro"/>
</dbReference>
<protein>
    <recommendedName>
        <fullName evidence="5">Release factor glutamine methyltransferase</fullName>
        <shortName evidence="5">RF MTase</shortName>
        <ecNumber evidence="5">2.1.1.297</ecNumber>
    </recommendedName>
    <alternativeName>
        <fullName evidence="5">N5-glutamine methyltransferase PrmC</fullName>
    </alternativeName>
    <alternativeName>
        <fullName evidence="5">Protein-(glutamine-N5) MTase PrmC</fullName>
    </alternativeName>
    <alternativeName>
        <fullName evidence="5">Protein-glutamine N-methyltransferase PrmC</fullName>
    </alternativeName>
</protein>
<evidence type="ECO:0000259" key="6">
    <source>
        <dbReference type="Pfam" id="PF05175"/>
    </source>
</evidence>
<name>A0AA41WW39_9ALTE</name>
<evidence type="ECO:0000313" key="9">
    <source>
        <dbReference type="Proteomes" id="UP001165413"/>
    </source>
</evidence>
<dbReference type="RefSeq" id="WP_254098182.1">
    <property type="nucleotide sequence ID" value="NZ_JANATA010000001.1"/>
</dbReference>
<dbReference type="NCBIfam" id="TIGR00536">
    <property type="entry name" value="hemK_fam"/>
    <property type="match status" value="1"/>
</dbReference>
<dbReference type="PROSITE" id="PS00092">
    <property type="entry name" value="N6_MTASE"/>
    <property type="match status" value="1"/>
</dbReference>
<organism evidence="8 9">
    <name type="scientific">Opacimonas viscosa</name>
    <dbReference type="NCBI Taxonomy" id="2961944"/>
    <lineage>
        <taxon>Bacteria</taxon>
        <taxon>Pseudomonadati</taxon>
        <taxon>Pseudomonadota</taxon>
        <taxon>Gammaproteobacteria</taxon>
        <taxon>Alteromonadales</taxon>
        <taxon>Alteromonadaceae</taxon>
        <taxon>Opacimonas</taxon>
    </lineage>
</organism>
<dbReference type="Gene3D" id="1.10.8.10">
    <property type="entry name" value="DNA helicase RuvA subunit, C-terminal domain"/>
    <property type="match status" value="1"/>
</dbReference>
<dbReference type="AlphaFoldDB" id="A0AA41WW39"/>
<dbReference type="Gene3D" id="3.40.50.150">
    <property type="entry name" value="Vaccinia Virus protein VP39"/>
    <property type="match status" value="1"/>
</dbReference>
<evidence type="ECO:0000259" key="7">
    <source>
        <dbReference type="Pfam" id="PF17827"/>
    </source>
</evidence>
<evidence type="ECO:0000256" key="1">
    <source>
        <dbReference type="ARBA" id="ARBA00022603"/>
    </source>
</evidence>
<accession>A0AA41WW39</accession>
<dbReference type="InterPro" id="IPR007848">
    <property type="entry name" value="Small_mtfrase_dom"/>
</dbReference>
<gene>
    <name evidence="5 8" type="primary">prmC</name>
    <name evidence="8" type="ORF">NLF92_01640</name>
</gene>
<comment type="catalytic activity">
    <reaction evidence="4 5">
        <text>L-glutaminyl-[peptide chain release factor] + S-adenosyl-L-methionine = N(5)-methyl-L-glutaminyl-[peptide chain release factor] + S-adenosyl-L-homocysteine + H(+)</text>
        <dbReference type="Rhea" id="RHEA:42896"/>
        <dbReference type="Rhea" id="RHEA-COMP:10271"/>
        <dbReference type="Rhea" id="RHEA-COMP:10272"/>
        <dbReference type="ChEBI" id="CHEBI:15378"/>
        <dbReference type="ChEBI" id="CHEBI:30011"/>
        <dbReference type="ChEBI" id="CHEBI:57856"/>
        <dbReference type="ChEBI" id="CHEBI:59789"/>
        <dbReference type="ChEBI" id="CHEBI:61891"/>
        <dbReference type="EC" id="2.1.1.297"/>
    </reaction>
</comment>
<feature type="binding site" evidence="5">
    <location>
        <begin position="207"/>
        <end position="210"/>
    </location>
    <ligand>
        <name>substrate</name>
    </ligand>
</feature>
<dbReference type="Proteomes" id="UP001165413">
    <property type="component" value="Unassembled WGS sequence"/>
</dbReference>
<dbReference type="EC" id="2.1.1.297" evidence="5"/>
<evidence type="ECO:0000256" key="5">
    <source>
        <dbReference type="HAMAP-Rule" id="MF_02126"/>
    </source>
</evidence>